<dbReference type="EMBL" id="JAESDN010000002">
    <property type="protein sequence ID" value="KAG7055300.1"/>
    <property type="molecule type" value="Genomic_DNA"/>
</dbReference>
<dbReference type="Proteomes" id="UP000699042">
    <property type="component" value="Unassembled WGS sequence"/>
</dbReference>
<evidence type="ECO:0000313" key="2">
    <source>
        <dbReference type="EMBL" id="KAG7055300.1"/>
    </source>
</evidence>
<protein>
    <submittedName>
        <fullName evidence="2">Uncharacterized protein</fullName>
    </submittedName>
</protein>
<feature type="region of interest" description="Disordered" evidence="1">
    <location>
        <begin position="1"/>
        <end position="38"/>
    </location>
</feature>
<sequence>MASRGLRYSKLSGNCSHHPNASIEEPLPLSWPGHGTDG</sequence>
<name>A0A9P7ULE2_9PEZI</name>
<organism evidence="2 3">
    <name type="scientific">Colletotrichum scovillei</name>
    <dbReference type="NCBI Taxonomy" id="1209932"/>
    <lineage>
        <taxon>Eukaryota</taxon>
        <taxon>Fungi</taxon>
        <taxon>Dikarya</taxon>
        <taxon>Ascomycota</taxon>
        <taxon>Pezizomycotina</taxon>
        <taxon>Sordariomycetes</taxon>
        <taxon>Hypocreomycetidae</taxon>
        <taxon>Glomerellales</taxon>
        <taxon>Glomerellaceae</taxon>
        <taxon>Colletotrichum</taxon>
        <taxon>Colletotrichum acutatum species complex</taxon>
    </lineage>
</organism>
<dbReference type="AlphaFoldDB" id="A0A9P7ULE2"/>
<reference evidence="2" key="1">
    <citation type="submission" date="2021-05" db="EMBL/GenBank/DDBJ databases">
        <title>Comparative genomics of three Colletotrichum scovillei strains and genetic complementation revealed genes involved fungal growth and virulence on chili pepper.</title>
        <authorList>
            <person name="Hsieh D.-K."/>
            <person name="Chuang S.-C."/>
            <person name="Chen C.-Y."/>
            <person name="Chao Y.-T."/>
            <person name="Lu M.-Y.J."/>
            <person name="Lee M.-H."/>
            <person name="Shih M.-C."/>
        </authorList>
    </citation>
    <scope>NUCLEOTIDE SEQUENCE</scope>
    <source>
        <strain evidence="2">Coll-153</strain>
    </source>
</reference>
<comment type="caution">
    <text evidence="2">The sequence shown here is derived from an EMBL/GenBank/DDBJ whole genome shotgun (WGS) entry which is preliminary data.</text>
</comment>
<evidence type="ECO:0000313" key="3">
    <source>
        <dbReference type="Proteomes" id="UP000699042"/>
    </source>
</evidence>
<proteinExistence type="predicted"/>
<evidence type="ECO:0000256" key="1">
    <source>
        <dbReference type="SAM" id="MobiDB-lite"/>
    </source>
</evidence>
<accession>A0A9P7ULE2</accession>
<feature type="non-terminal residue" evidence="2">
    <location>
        <position position="38"/>
    </location>
</feature>
<keyword evidence="3" id="KW-1185">Reference proteome</keyword>
<gene>
    <name evidence="2" type="ORF">JMJ77_007763</name>
</gene>